<organism evidence="13 14">
    <name type="scientific">Lepidopterella palustris CBS 459.81</name>
    <dbReference type="NCBI Taxonomy" id="1314670"/>
    <lineage>
        <taxon>Eukaryota</taxon>
        <taxon>Fungi</taxon>
        <taxon>Dikarya</taxon>
        <taxon>Ascomycota</taxon>
        <taxon>Pezizomycotina</taxon>
        <taxon>Dothideomycetes</taxon>
        <taxon>Pleosporomycetidae</taxon>
        <taxon>Mytilinidiales</taxon>
        <taxon>Argynnaceae</taxon>
        <taxon>Lepidopterella</taxon>
    </lineage>
</organism>
<feature type="region of interest" description="Disordered" evidence="10">
    <location>
        <begin position="247"/>
        <end position="291"/>
    </location>
</feature>
<evidence type="ECO:0000256" key="7">
    <source>
        <dbReference type="ARBA" id="ARBA00023157"/>
    </source>
</evidence>
<gene>
    <name evidence="13" type="ORF">K432DRAFT_426571</name>
</gene>
<keyword evidence="4" id="KW-0964">Secreted</keyword>
<evidence type="ECO:0000313" key="13">
    <source>
        <dbReference type="EMBL" id="OCK79380.1"/>
    </source>
</evidence>
<evidence type="ECO:0000256" key="10">
    <source>
        <dbReference type="SAM" id="MobiDB-lite"/>
    </source>
</evidence>
<evidence type="ECO:0000259" key="12">
    <source>
        <dbReference type="PROSITE" id="PS52012"/>
    </source>
</evidence>
<accession>A0A8E2E8S8</accession>
<keyword evidence="11" id="KW-0812">Transmembrane</keyword>
<feature type="region of interest" description="Disordered" evidence="10">
    <location>
        <begin position="383"/>
        <end position="547"/>
    </location>
</feature>
<evidence type="ECO:0000256" key="11">
    <source>
        <dbReference type="SAM" id="Phobius"/>
    </source>
</evidence>
<evidence type="ECO:0000256" key="2">
    <source>
        <dbReference type="ARBA" id="ARBA00004613"/>
    </source>
</evidence>
<evidence type="ECO:0000256" key="1">
    <source>
        <dbReference type="ARBA" id="ARBA00004589"/>
    </source>
</evidence>
<dbReference type="Proteomes" id="UP000250266">
    <property type="component" value="Unassembled WGS sequence"/>
</dbReference>
<comment type="caution">
    <text evidence="9">Lacks conserved residue(s) required for the propagation of feature annotation.</text>
</comment>
<keyword evidence="5" id="KW-0325">Glycoprotein</keyword>
<dbReference type="AlphaFoldDB" id="A0A8E2E8S8"/>
<dbReference type="GO" id="GO:0005576">
    <property type="term" value="C:extracellular region"/>
    <property type="evidence" value="ECO:0007669"/>
    <property type="project" value="UniProtKB-SubCell"/>
</dbReference>
<comment type="subcellular location">
    <subcellularLocation>
        <location evidence="1">Membrane</location>
        <topology evidence="1">Lipid-anchor</topology>
        <topology evidence="1">GPI-anchor</topology>
    </subcellularLocation>
    <subcellularLocation>
        <location evidence="2">Secreted</location>
    </subcellularLocation>
</comment>
<evidence type="ECO:0000256" key="4">
    <source>
        <dbReference type="ARBA" id="ARBA00022525"/>
    </source>
</evidence>
<dbReference type="Pfam" id="PF05730">
    <property type="entry name" value="CFEM"/>
    <property type="match status" value="1"/>
</dbReference>
<dbReference type="GO" id="GO:0098552">
    <property type="term" value="C:side of membrane"/>
    <property type="evidence" value="ECO:0007669"/>
    <property type="project" value="UniProtKB-KW"/>
</dbReference>
<proteinExistence type="inferred from homology"/>
<evidence type="ECO:0000256" key="8">
    <source>
        <dbReference type="ARBA" id="ARBA00023288"/>
    </source>
</evidence>
<evidence type="ECO:0000313" key="14">
    <source>
        <dbReference type="Proteomes" id="UP000250266"/>
    </source>
</evidence>
<evidence type="ECO:0000256" key="9">
    <source>
        <dbReference type="PROSITE-ProRule" id="PRU01356"/>
    </source>
</evidence>
<evidence type="ECO:0000256" key="5">
    <source>
        <dbReference type="ARBA" id="ARBA00022622"/>
    </source>
</evidence>
<keyword evidence="7" id="KW-1015">Disulfide bond</keyword>
<evidence type="ECO:0000256" key="3">
    <source>
        <dbReference type="ARBA" id="ARBA00010031"/>
    </source>
</evidence>
<keyword evidence="9" id="KW-0479">Metal-binding</keyword>
<keyword evidence="11" id="KW-1133">Transmembrane helix</keyword>
<dbReference type="GO" id="GO:0046872">
    <property type="term" value="F:metal ion binding"/>
    <property type="evidence" value="ECO:0007669"/>
    <property type="project" value="UniProtKB-UniRule"/>
</dbReference>
<keyword evidence="8" id="KW-0449">Lipoprotein</keyword>
<keyword evidence="14" id="KW-1185">Reference proteome</keyword>
<feature type="compositionally biased region" description="Basic and acidic residues" evidence="10">
    <location>
        <begin position="247"/>
        <end position="262"/>
    </location>
</feature>
<sequence>MLFSHLKRLCIIGPSLIAALPQQPTSTTTLPTTLPVPLQSSVPACAQSCMVSSLYNEFPLSCASSGDLNCLCSRYSTTGQSLGEVALGCVYASCSSVESSASAAYNICLGQNNAVPPTQSALTVTALRTTLSTITETPTPSPIAHITSSTISSSTPPASVHPAAFSTISSASTPSSVFSPSVMVSSSASARPSTAFSGGNSTAQAQESKPLNTAQIIGISIAGSATVILAAGVMIISICMRRRHEQHLEHKERRRTEKKELNPLHPQPTNPAVPQTREVRDPRGVRGGAGVGVGVMPVQRVEGTSAYENTYANPSATALTAMYPLYPAPNQAPKVASSRLRSQKYDAPRLGSTQPGVSQDAAEARGWPNPVVPLEEIGVAISPETEHHASPESAVSTRTLSRLLPDKPVPILRDPTPRFQTRPESRSQRPESAMTTVTLFEEDTPIDRRKSFRVATQPPAPIPPFKKFKSQRPEQPPYPAPLFSQNYTTSPESTSQPVLSLDIPVRHSRYQRSQIPSPIRESASTRASSNYDRPLTSTPNSSSLDMSHGGYIPDYYISPDKLFSRNEKFVPKLVQIKAKSSSSNISRATSVTSRSRRDSGASNTSFETAGPSDPTPEYEDEDKQLSPVAESPISNLRYPKVPRASNQAVSRSPKSPRSSRGTQAPPSPAPSLLVKRRGEQQAHDLESRFWITESHGKSIRRDGGKGQHARGSSDGLPADSSRGPAQRMVPNNHRRSKSLTVIDMEPLEYPLRSADVEALRSPLWLPRLTPTRHGDDLFISVT</sequence>
<keyword evidence="6" id="KW-0732">Signal</keyword>
<feature type="compositionally biased region" description="Basic and acidic residues" evidence="10">
    <location>
        <begin position="676"/>
        <end position="687"/>
    </location>
</feature>
<dbReference type="EMBL" id="KV745009">
    <property type="protein sequence ID" value="OCK79380.1"/>
    <property type="molecule type" value="Genomic_DNA"/>
</dbReference>
<feature type="compositionally biased region" description="Polar residues" evidence="10">
    <location>
        <begin position="483"/>
        <end position="498"/>
    </location>
</feature>
<feature type="compositionally biased region" description="Polar residues" evidence="10">
    <location>
        <begin position="511"/>
        <end position="545"/>
    </location>
</feature>
<feature type="domain" description="CFEM" evidence="12">
    <location>
        <begin position="17"/>
        <end position="135"/>
    </location>
</feature>
<name>A0A8E2E8S8_9PEZI</name>
<comment type="similarity">
    <text evidence="3">Belongs to the RBT5 family.</text>
</comment>
<keyword evidence="9" id="KW-0349">Heme</keyword>
<feature type="compositionally biased region" description="Low complexity" evidence="10">
    <location>
        <begin position="650"/>
        <end position="660"/>
    </location>
</feature>
<reference evidence="13 14" key="1">
    <citation type="journal article" date="2016" name="Nat. Commun.">
        <title>Ectomycorrhizal ecology is imprinted in the genome of the dominant symbiotic fungus Cenococcum geophilum.</title>
        <authorList>
            <consortium name="DOE Joint Genome Institute"/>
            <person name="Peter M."/>
            <person name="Kohler A."/>
            <person name="Ohm R.A."/>
            <person name="Kuo A."/>
            <person name="Krutzmann J."/>
            <person name="Morin E."/>
            <person name="Arend M."/>
            <person name="Barry K.W."/>
            <person name="Binder M."/>
            <person name="Choi C."/>
            <person name="Clum A."/>
            <person name="Copeland A."/>
            <person name="Grisel N."/>
            <person name="Haridas S."/>
            <person name="Kipfer T."/>
            <person name="LaButti K."/>
            <person name="Lindquist E."/>
            <person name="Lipzen A."/>
            <person name="Maire R."/>
            <person name="Meier B."/>
            <person name="Mihaltcheva S."/>
            <person name="Molinier V."/>
            <person name="Murat C."/>
            <person name="Poggeler S."/>
            <person name="Quandt C.A."/>
            <person name="Sperisen C."/>
            <person name="Tritt A."/>
            <person name="Tisserant E."/>
            <person name="Crous P.W."/>
            <person name="Henrissat B."/>
            <person name="Nehls U."/>
            <person name="Egli S."/>
            <person name="Spatafora J.W."/>
            <person name="Grigoriev I.V."/>
            <person name="Martin F.M."/>
        </authorList>
    </citation>
    <scope>NUCLEOTIDE SEQUENCE [LARGE SCALE GENOMIC DNA]</scope>
    <source>
        <strain evidence="13 14">CBS 459.81</strain>
    </source>
</reference>
<keyword evidence="5" id="KW-0336">GPI-anchor</keyword>
<keyword evidence="9" id="KW-0408">Iron</keyword>
<feature type="binding site" description="axial binding residue" evidence="9">
    <location>
        <position position="67"/>
    </location>
    <ligand>
        <name>heme</name>
        <dbReference type="ChEBI" id="CHEBI:30413"/>
    </ligand>
    <ligandPart>
        <name>Fe</name>
        <dbReference type="ChEBI" id="CHEBI:18248"/>
    </ligandPart>
</feature>
<feature type="transmembrane region" description="Helical" evidence="11">
    <location>
        <begin position="216"/>
        <end position="240"/>
    </location>
</feature>
<feature type="region of interest" description="Disordered" evidence="10">
    <location>
        <begin position="577"/>
        <end position="737"/>
    </location>
</feature>
<evidence type="ECO:0000256" key="6">
    <source>
        <dbReference type="ARBA" id="ARBA00022729"/>
    </source>
</evidence>
<dbReference type="PROSITE" id="PS52012">
    <property type="entry name" value="CFEM"/>
    <property type="match status" value="1"/>
</dbReference>
<protein>
    <recommendedName>
        <fullName evidence="12">CFEM domain-containing protein</fullName>
    </recommendedName>
</protein>
<dbReference type="OrthoDB" id="3946741at2759"/>
<feature type="region of interest" description="Disordered" evidence="10">
    <location>
        <begin position="347"/>
        <end position="366"/>
    </location>
</feature>
<feature type="compositionally biased region" description="Basic and acidic residues" evidence="10">
    <location>
        <begin position="694"/>
        <end position="705"/>
    </location>
</feature>
<keyword evidence="11" id="KW-0472">Membrane</keyword>
<dbReference type="InterPro" id="IPR008427">
    <property type="entry name" value="Extracellular_membr_CFEM_dom"/>
</dbReference>